<reference evidence="1 2" key="1">
    <citation type="journal article" date="2014" name="Nature">
        <title>The genome of the recently domesticated crop plant sugar beet (Beta vulgaris).</title>
        <authorList>
            <person name="Dohm J.C."/>
            <person name="Minoche A.E."/>
            <person name="Holtgrawe D."/>
            <person name="Capella-Gutierrez S."/>
            <person name="Zakrzewski F."/>
            <person name="Tafer H."/>
            <person name="Rupp O."/>
            <person name="Sorensen T.R."/>
            <person name="Stracke R."/>
            <person name="Reinhardt R."/>
            <person name="Goesmann A."/>
            <person name="Kraft T."/>
            <person name="Schulz B."/>
            <person name="Stadler P.F."/>
            <person name="Schmidt T."/>
            <person name="Gabaldon T."/>
            <person name="Lehrach H."/>
            <person name="Weisshaar B."/>
            <person name="Himmelbauer H."/>
        </authorList>
    </citation>
    <scope>NUCLEOTIDE SEQUENCE [LARGE SCALE GENOMIC DNA]</scope>
    <source>
        <tissue evidence="1">Taproot</tissue>
    </source>
</reference>
<dbReference type="OrthoDB" id="4781at2759"/>
<dbReference type="Gramene" id="KMS99432">
    <property type="protein sequence ID" value="KMS99432"/>
    <property type="gene ID" value="BVRB_2g045520"/>
</dbReference>
<dbReference type="AlphaFoldDB" id="A0A0J8BH98"/>
<dbReference type="EMBL" id="KQ090219">
    <property type="protein sequence ID" value="KMS99432.1"/>
    <property type="molecule type" value="Genomic_DNA"/>
</dbReference>
<gene>
    <name evidence="1" type="ORF">BVRB_2g045520</name>
</gene>
<dbReference type="ExpressionAtlas" id="A0A0J8BH98">
    <property type="expression patterns" value="baseline and differential"/>
</dbReference>
<name>A0A0J8BH98_BETVV</name>
<keyword evidence="2" id="KW-1185">Reference proteome</keyword>
<evidence type="ECO:0000313" key="1">
    <source>
        <dbReference type="EMBL" id="KMS99432.1"/>
    </source>
</evidence>
<evidence type="ECO:0000313" key="2">
    <source>
        <dbReference type="Proteomes" id="UP000035740"/>
    </source>
</evidence>
<sequence length="35" mass="4158">MCSPEERETESKEYIYGLIQPKPFIDTQFCGIYIK</sequence>
<accession>A0A0J8BH98</accession>
<proteinExistence type="predicted"/>
<organism evidence="1 2">
    <name type="scientific">Beta vulgaris subsp. vulgaris</name>
    <name type="common">Beet</name>
    <dbReference type="NCBI Taxonomy" id="3555"/>
    <lineage>
        <taxon>Eukaryota</taxon>
        <taxon>Viridiplantae</taxon>
        <taxon>Streptophyta</taxon>
        <taxon>Embryophyta</taxon>
        <taxon>Tracheophyta</taxon>
        <taxon>Spermatophyta</taxon>
        <taxon>Magnoliopsida</taxon>
        <taxon>eudicotyledons</taxon>
        <taxon>Gunneridae</taxon>
        <taxon>Pentapetalae</taxon>
        <taxon>Caryophyllales</taxon>
        <taxon>Chenopodiaceae</taxon>
        <taxon>Betoideae</taxon>
        <taxon>Beta</taxon>
    </lineage>
</organism>
<dbReference type="Proteomes" id="UP000035740">
    <property type="component" value="Unassembled WGS sequence"/>
</dbReference>
<protein>
    <submittedName>
        <fullName evidence="1">Uncharacterized protein</fullName>
    </submittedName>
</protein>